<sequence>MSQTLKPLTAAQKLGVHLPATPEEFQHAELTRDEVEQLKAEPPEWLVELRRNGPFPRDVVAQKLGISRAALGRNGLDDSLDAEQIGALLADPPPWLLKERRTYTATIEEKERAKDHRLHR</sequence>
<organism evidence="1 2">
    <name type="scientific">Microlunatus capsulatus</name>
    <dbReference type="NCBI Taxonomy" id="99117"/>
    <lineage>
        <taxon>Bacteria</taxon>
        <taxon>Bacillati</taxon>
        <taxon>Actinomycetota</taxon>
        <taxon>Actinomycetes</taxon>
        <taxon>Propionibacteriales</taxon>
        <taxon>Propionibacteriaceae</taxon>
        <taxon>Microlunatus</taxon>
    </lineage>
</organism>
<dbReference type="RefSeq" id="WP_210055600.1">
    <property type="nucleotide sequence ID" value="NZ_BAAAMH010000009.1"/>
</dbReference>
<accession>A0ABS4Z8H1</accession>
<dbReference type="Pfam" id="PF19460">
    <property type="entry name" value="DUF5997"/>
    <property type="match status" value="1"/>
</dbReference>
<name>A0ABS4Z8H1_9ACTN</name>
<dbReference type="InterPro" id="IPR046039">
    <property type="entry name" value="DUF5997"/>
</dbReference>
<evidence type="ECO:0000313" key="1">
    <source>
        <dbReference type="EMBL" id="MBP2417269.1"/>
    </source>
</evidence>
<dbReference type="EMBL" id="JAGIOB010000001">
    <property type="protein sequence ID" value="MBP2417269.1"/>
    <property type="molecule type" value="Genomic_DNA"/>
</dbReference>
<keyword evidence="2" id="KW-1185">Reference proteome</keyword>
<gene>
    <name evidence="1" type="ORF">JOF54_002191</name>
</gene>
<evidence type="ECO:0000313" key="2">
    <source>
        <dbReference type="Proteomes" id="UP000758168"/>
    </source>
</evidence>
<comment type="caution">
    <text evidence="1">The sequence shown here is derived from an EMBL/GenBank/DDBJ whole genome shotgun (WGS) entry which is preliminary data.</text>
</comment>
<dbReference type="Proteomes" id="UP000758168">
    <property type="component" value="Unassembled WGS sequence"/>
</dbReference>
<reference evidence="1 2" key="1">
    <citation type="submission" date="2021-03" db="EMBL/GenBank/DDBJ databases">
        <title>Sequencing the genomes of 1000 actinobacteria strains.</title>
        <authorList>
            <person name="Klenk H.-P."/>
        </authorList>
    </citation>
    <scope>NUCLEOTIDE SEQUENCE [LARGE SCALE GENOMIC DNA]</scope>
    <source>
        <strain evidence="1 2">DSM 12936</strain>
    </source>
</reference>
<proteinExistence type="predicted"/>
<protein>
    <submittedName>
        <fullName evidence="1">Uncharacterized protein</fullName>
    </submittedName>
</protein>